<sequence length="416" mass="45343">MLAANLLTLALAPAALAFPLFKRSANSSNFLDTPQVNSSEIANNFTISTNATQTVSLIQPASTSTGDISVGSGGKFGSIFKPKVFIVNMFTREETTWITNENLTVNITVPMLSPLYPHVHSNENFTVMSFTTGEGEINAASSITALLMSPLFDFSETYFIVSGIAGGSPNLTTIGSVTFPKYAVQVGLAYEIDSREIPSDWPYGYVNFGTNRTNMPPSTIYGSEIFELNENLRNRAMWLASNVSLSNGTVGNVAFRDRYNSSLAAYQPPKIVACDTATSDVYWSGNNIAKVVEDFFAVISNNTATYCSTQQEDNATLEAIMRAAQFGIADYNRVVIQRGISDFDRAPPGLNATEFFFDANQGGSRAAVNNLYTVGSVLVNDIIENWDSLYQVNHFQPGNYIGDYFETLGGDKNFKK</sequence>
<accession>A0A7H9B2F0</accession>
<evidence type="ECO:0000313" key="3">
    <source>
        <dbReference type="Proteomes" id="UP000509704"/>
    </source>
</evidence>
<dbReference type="AlphaFoldDB" id="A0A7H9B2F0"/>
<feature type="signal peptide" evidence="1">
    <location>
        <begin position="1"/>
        <end position="17"/>
    </location>
</feature>
<reference evidence="2 3" key="1">
    <citation type="submission" date="2020-07" db="EMBL/GenBank/DDBJ databases">
        <title>The yeast mating-type switching endonuclease HO is a domesticated member of an unorthodox homing genetic element family.</title>
        <authorList>
            <person name="Coughlan A.Y."/>
            <person name="Lombardi L."/>
            <person name="Braun-Galleani S."/>
            <person name="Martos A.R."/>
            <person name="Galeote V."/>
            <person name="Bigey F."/>
            <person name="Dequin S."/>
            <person name="Byrne K.P."/>
            <person name="Wolfe K.H."/>
        </authorList>
    </citation>
    <scope>NUCLEOTIDE SEQUENCE [LARGE SCALE GENOMIC DNA]</scope>
    <source>
        <strain evidence="2 3">NRRL Y-6702</strain>
    </source>
</reference>
<dbReference type="OrthoDB" id="2331083at2759"/>
<dbReference type="GO" id="GO:0009116">
    <property type="term" value="P:nucleoside metabolic process"/>
    <property type="evidence" value="ECO:0007669"/>
    <property type="project" value="InterPro"/>
</dbReference>
<dbReference type="Proteomes" id="UP000509704">
    <property type="component" value="Chromosome 3"/>
</dbReference>
<dbReference type="GO" id="GO:0003824">
    <property type="term" value="F:catalytic activity"/>
    <property type="evidence" value="ECO:0007669"/>
    <property type="project" value="InterPro"/>
</dbReference>
<dbReference type="KEGG" id="zmk:HG535_0C05130"/>
<feature type="chain" id="PRO_5028977525" description="Purine nucleoside permease" evidence="1">
    <location>
        <begin position="18"/>
        <end position="416"/>
    </location>
</feature>
<name>A0A7H9B2F0_ZYGMR</name>
<dbReference type="RefSeq" id="XP_037143887.1">
    <property type="nucleotide sequence ID" value="XM_037287992.1"/>
</dbReference>
<dbReference type="InterPro" id="IPR009486">
    <property type="entry name" value="Pur_nuclsid_perm"/>
</dbReference>
<keyword evidence="1" id="KW-0732">Signal</keyword>
<dbReference type="Pfam" id="PF06516">
    <property type="entry name" value="NUP"/>
    <property type="match status" value="1"/>
</dbReference>
<dbReference type="GeneID" id="59235857"/>
<evidence type="ECO:0000313" key="2">
    <source>
        <dbReference type="EMBL" id="QLG72159.1"/>
    </source>
</evidence>
<evidence type="ECO:0000256" key="1">
    <source>
        <dbReference type="SAM" id="SignalP"/>
    </source>
</evidence>
<dbReference type="GO" id="GO:0005783">
    <property type="term" value="C:endoplasmic reticulum"/>
    <property type="evidence" value="ECO:0007669"/>
    <property type="project" value="TreeGrafter"/>
</dbReference>
<dbReference type="InterPro" id="IPR035994">
    <property type="entry name" value="Nucleoside_phosphorylase_sf"/>
</dbReference>
<proteinExistence type="predicted"/>
<evidence type="ECO:0008006" key="4">
    <source>
        <dbReference type="Google" id="ProtNLM"/>
    </source>
</evidence>
<dbReference type="Gene3D" id="3.40.50.1580">
    <property type="entry name" value="Nucleoside phosphorylase domain"/>
    <property type="match status" value="1"/>
</dbReference>
<dbReference type="PANTHER" id="PTHR38643">
    <property type="entry name" value="PURINE NUCLEOSIDE PERMEASE C285.05-RELATED"/>
    <property type="match status" value="1"/>
</dbReference>
<gene>
    <name evidence="2" type="ORF">HG535_0C05130</name>
</gene>
<keyword evidence="3" id="KW-1185">Reference proteome</keyword>
<dbReference type="EMBL" id="CP058606">
    <property type="protein sequence ID" value="QLG72159.1"/>
    <property type="molecule type" value="Genomic_DNA"/>
</dbReference>
<dbReference type="GO" id="GO:0055085">
    <property type="term" value="P:transmembrane transport"/>
    <property type="evidence" value="ECO:0007669"/>
    <property type="project" value="InterPro"/>
</dbReference>
<protein>
    <recommendedName>
        <fullName evidence="4">Purine nucleoside permease</fullName>
    </recommendedName>
</protein>
<dbReference type="PANTHER" id="PTHR38643:SF1">
    <property type="entry name" value="PURINE NUCLEOSIDE PERMEASE C285.05-RELATED"/>
    <property type="match status" value="1"/>
</dbReference>
<dbReference type="PIRSF" id="PIRSF013171">
    <property type="entry name" value="Pur_nuclsid_perm"/>
    <property type="match status" value="1"/>
</dbReference>
<organism evidence="2 3">
    <name type="scientific">Zygotorulaspora mrakii</name>
    <name type="common">Zygosaccharomyces mrakii</name>
    <dbReference type="NCBI Taxonomy" id="42260"/>
    <lineage>
        <taxon>Eukaryota</taxon>
        <taxon>Fungi</taxon>
        <taxon>Dikarya</taxon>
        <taxon>Ascomycota</taxon>
        <taxon>Saccharomycotina</taxon>
        <taxon>Saccharomycetes</taxon>
        <taxon>Saccharomycetales</taxon>
        <taxon>Saccharomycetaceae</taxon>
        <taxon>Zygotorulaspora</taxon>
    </lineage>
</organism>